<dbReference type="Gene3D" id="1.10.287.950">
    <property type="entry name" value="Methyl-accepting chemotaxis protein"/>
    <property type="match status" value="1"/>
</dbReference>
<dbReference type="PROSITE" id="PS50111">
    <property type="entry name" value="CHEMOTAXIS_TRANSDUC_2"/>
    <property type="match status" value="1"/>
</dbReference>
<sequence>MSTESLAPATSRRSLRDASVRVKIAAAVGVVALVALVIGVLGIAQVRNLATAQTEMYEQRVEPLNHLSDARATFQGTRVRVNALPLRDDNELEAQLVEIAEREAEAIGSLEAYGHFFEDRGDLDAMIAGVQAFHDEVGGPWADVVRTGDPAAMNAYYNETLEVVGADTANLMAAAADDQVERAAADQRAADARAATTQTLLVVVLLVGLALGIAVALGVIRQIMRTVETVRAAVEALGNGDLTAEPQVRTRDELGQMAEHLARSMRQLRGTVGAVNEAAVTIASGAEELAASTTQVVAASEETSAQSGVVASAAEQVSQNVHTVAAGAEQMGASIREIAQSSSEAAAVAARATTQAAVTNETVQKLGASSIEIGNVVKVITTIAEQTNLLALNATIEAARAGEAGKGFAVVAGEVKELAQETAKATDDIARRIEAIQHDTEGAVGAIGEITEIIGQINDYQMTIASAVEEQTATTNEMSRSVTEAATGSTEIAGNITGIASAAADNSGTMTQMSTAVAELASISEGLRAQVSQFRV</sequence>
<evidence type="ECO:0000256" key="4">
    <source>
        <dbReference type="ARBA" id="ARBA00029447"/>
    </source>
</evidence>
<dbReference type="GO" id="GO:0007165">
    <property type="term" value="P:signal transduction"/>
    <property type="evidence" value="ECO:0007669"/>
    <property type="project" value="UniProtKB-KW"/>
</dbReference>
<dbReference type="AlphaFoldDB" id="A0A2Y9A9Q7"/>
<dbReference type="InterPro" id="IPR004089">
    <property type="entry name" value="MCPsignal_dom"/>
</dbReference>
<dbReference type="GO" id="GO:0004888">
    <property type="term" value="F:transmembrane signaling receptor activity"/>
    <property type="evidence" value="ECO:0007669"/>
    <property type="project" value="InterPro"/>
</dbReference>
<dbReference type="Pfam" id="PF00015">
    <property type="entry name" value="MCPsignal"/>
    <property type="match status" value="1"/>
</dbReference>
<reference evidence="9 10" key="1">
    <citation type="submission" date="2016-10" db="EMBL/GenBank/DDBJ databases">
        <authorList>
            <person name="Cai Z."/>
        </authorList>
    </citation>
    <scope>NUCLEOTIDE SEQUENCE [LARGE SCALE GENOMIC DNA]</scope>
    <source>
        <strain evidence="9 10">CGMCC 1.10826</strain>
    </source>
</reference>
<dbReference type="SUPFAM" id="SSF58104">
    <property type="entry name" value="Methyl-accepting chemotaxis protein (MCP) signaling domain"/>
    <property type="match status" value="1"/>
</dbReference>
<keyword evidence="10" id="KW-1185">Reference proteome</keyword>
<evidence type="ECO:0000313" key="9">
    <source>
        <dbReference type="EMBL" id="SSA39289.1"/>
    </source>
</evidence>
<dbReference type="PANTHER" id="PTHR32089">
    <property type="entry name" value="METHYL-ACCEPTING CHEMOTAXIS PROTEIN MCPB"/>
    <property type="match status" value="1"/>
</dbReference>
<evidence type="ECO:0000256" key="5">
    <source>
        <dbReference type="PROSITE-ProRule" id="PRU00284"/>
    </source>
</evidence>
<gene>
    <name evidence="9" type="ORF">SAMN05216184_102209</name>
</gene>
<feature type="domain" description="HAMP" evidence="8">
    <location>
        <begin position="221"/>
        <end position="273"/>
    </location>
</feature>
<feature type="transmembrane region" description="Helical" evidence="6">
    <location>
        <begin position="200"/>
        <end position="220"/>
    </location>
</feature>
<dbReference type="Pfam" id="PF12729">
    <property type="entry name" value="4HB_MCP_1"/>
    <property type="match status" value="1"/>
</dbReference>
<dbReference type="PRINTS" id="PR00260">
    <property type="entry name" value="CHEMTRNSDUCR"/>
</dbReference>
<name>A0A2Y9A9Q7_9MICO</name>
<evidence type="ECO:0000256" key="1">
    <source>
        <dbReference type="ARBA" id="ARBA00022692"/>
    </source>
</evidence>
<evidence type="ECO:0000256" key="6">
    <source>
        <dbReference type="SAM" id="Phobius"/>
    </source>
</evidence>
<dbReference type="PROSITE" id="PS50885">
    <property type="entry name" value="HAMP"/>
    <property type="match status" value="1"/>
</dbReference>
<dbReference type="InterPro" id="IPR024478">
    <property type="entry name" value="HlyB_4HB_MCP"/>
</dbReference>
<dbReference type="GO" id="GO:0006935">
    <property type="term" value="P:chemotaxis"/>
    <property type="evidence" value="ECO:0007669"/>
    <property type="project" value="InterPro"/>
</dbReference>
<protein>
    <submittedName>
        <fullName evidence="9">Methyl-accepting chemotaxis protein</fullName>
    </submittedName>
</protein>
<dbReference type="Proteomes" id="UP000250222">
    <property type="component" value="Unassembled WGS sequence"/>
</dbReference>
<feature type="domain" description="Methyl-accepting transducer" evidence="7">
    <location>
        <begin position="285"/>
        <end position="521"/>
    </location>
</feature>
<dbReference type="InterPro" id="IPR003660">
    <property type="entry name" value="HAMP_dom"/>
</dbReference>
<feature type="transmembrane region" description="Helical" evidence="6">
    <location>
        <begin position="20"/>
        <end position="44"/>
    </location>
</feature>
<dbReference type="GO" id="GO:0016020">
    <property type="term" value="C:membrane"/>
    <property type="evidence" value="ECO:0007669"/>
    <property type="project" value="InterPro"/>
</dbReference>
<dbReference type="RefSeq" id="WP_110851533.1">
    <property type="nucleotide sequence ID" value="NZ_QKLZ01000002.1"/>
</dbReference>
<proteinExistence type="inferred from homology"/>
<keyword evidence="2 6" id="KW-1133">Transmembrane helix</keyword>
<dbReference type="InterPro" id="IPR004090">
    <property type="entry name" value="Chemotax_Me-accpt_rcpt"/>
</dbReference>
<evidence type="ECO:0000313" key="10">
    <source>
        <dbReference type="Proteomes" id="UP000250222"/>
    </source>
</evidence>
<evidence type="ECO:0000259" key="7">
    <source>
        <dbReference type="PROSITE" id="PS50111"/>
    </source>
</evidence>
<dbReference type="SMART" id="SM00283">
    <property type="entry name" value="MA"/>
    <property type="match status" value="1"/>
</dbReference>
<evidence type="ECO:0000256" key="3">
    <source>
        <dbReference type="ARBA" id="ARBA00023224"/>
    </source>
</evidence>
<accession>A0A2Y9A9Q7</accession>
<dbReference type="OrthoDB" id="5171849at2"/>
<evidence type="ECO:0000256" key="2">
    <source>
        <dbReference type="ARBA" id="ARBA00022989"/>
    </source>
</evidence>
<evidence type="ECO:0000259" key="8">
    <source>
        <dbReference type="PROSITE" id="PS50885"/>
    </source>
</evidence>
<organism evidence="9 10">
    <name type="scientific">Georgenia satyanarayanai</name>
    <dbReference type="NCBI Taxonomy" id="860221"/>
    <lineage>
        <taxon>Bacteria</taxon>
        <taxon>Bacillati</taxon>
        <taxon>Actinomycetota</taxon>
        <taxon>Actinomycetes</taxon>
        <taxon>Micrococcales</taxon>
        <taxon>Bogoriellaceae</taxon>
        <taxon>Georgenia</taxon>
    </lineage>
</organism>
<keyword evidence="1 6" id="KW-0812">Transmembrane</keyword>
<keyword evidence="3 5" id="KW-0807">Transducer</keyword>
<dbReference type="CDD" id="cd06225">
    <property type="entry name" value="HAMP"/>
    <property type="match status" value="1"/>
</dbReference>
<dbReference type="SMART" id="SM00304">
    <property type="entry name" value="HAMP"/>
    <property type="match status" value="1"/>
</dbReference>
<dbReference type="PANTHER" id="PTHR32089:SF112">
    <property type="entry name" value="LYSOZYME-LIKE PROTEIN-RELATED"/>
    <property type="match status" value="1"/>
</dbReference>
<comment type="similarity">
    <text evidence="4">Belongs to the methyl-accepting chemotaxis (MCP) protein family.</text>
</comment>
<dbReference type="EMBL" id="UETB01000002">
    <property type="protein sequence ID" value="SSA39289.1"/>
    <property type="molecule type" value="Genomic_DNA"/>
</dbReference>
<keyword evidence="6" id="KW-0472">Membrane</keyword>
<dbReference type="Pfam" id="PF00672">
    <property type="entry name" value="HAMP"/>
    <property type="match status" value="1"/>
</dbReference>